<dbReference type="Proteomes" id="UP001430953">
    <property type="component" value="Unassembled WGS sequence"/>
</dbReference>
<organism evidence="1 2">
    <name type="scientific">Cardiocondyla obscurior</name>
    <dbReference type="NCBI Taxonomy" id="286306"/>
    <lineage>
        <taxon>Eukaryota</taxon>
        <taxon>Metazoa</taxon>
        <taxon>Ecdysozoa</taxon>
        <taxon>Arthropoda</taxon>
        <taxon>Hexapoda</taxon>
        <taxon>Insecta</taxon>
        <taxon>Pterygota</taxon>
        <taxon>Neoptera</taxon>
        <taxon>Endopterygota</taxon>
        <taxon>Hymenoptera</taxon>
        <taxon>Apocrita</taxon>
        <taxon>Aculeata</taxon>
        <taxon>Formicoidea</taxon>
        <taxon>Formicidae</taxon>
        <taxon>Myrmicinae</taxon>
        <taxon>Cardiocondyla</taxon>
    </lineage>
</organism>
<accession>A0AAW2G376</accession>
<dbReference type="AlphaFoldDB" id="A0AAW2G376"/>
<evidence type="ECO:0000313" key="2">
    <source>
        <dbReference type="Proteomes" id="UP001430953"/>
    </source>
</evidence>
<dbReference type="EMBL" id="JADYXP020000006">
    <property type="protein sequence ID" value="KAL0121514.1"/>
    <property type="molecule type" value="Genomic_DNA"/>
</dbReference>
<reference evidence="1 2" key="1">
    <citation type="submission" date="2023-03" db="EMBL/GenBank/DDBJ databases">
        <title>High recombination rates correlate with genetic variation in Cardiocondyla obscurior ants.</title>
        <authorList>
            <person name="Errbii M."/>
        </authorList>
    </citation>
    <scope>NUCLEOTIDE SEQUENCE [LARGE SCALE GENOMIC DNA]</scope>
    <source>
        <strain evidence="1">Alpha-2009</strain>
        <tissue evidence="1">Whole body</tissue>
    </source>
</reference>
<keyword evidence="2" id="KW-1185">Reference proteome</keyword>
<evidence type="ECO:0000313" key="1">
    <source>
        <dbReference type="EMBL" id="KAL0121514.1"/>
    </source>
</evidence>
<name>A0AAW2G376_9HYME</name>
<protein>
    <submittedName>
        <fullName evidence="1">Uncharacterized protein</fullName>
    </submittedName>
</protein>
<sequence length="98" mass="11311">MYTHRVRVVREIFACARVCVRVSTKITSVTPVPVRKFRRKKVIKRAIIIRGAGGNSRSCEKKKNEEKKWIDCNYLNRNITLSAIICINSKLNAIIDNH</sequence>
<comment type="caution">
    <text evidence="1">The sequence shown here is derived from an EMBL/GenBank/DDBJ whole genome shotgun (WGS) entry which is preliminary data.</text>
</comment>
<gene>
    <name evidence="1" type="ORF">PUN28_006793</name>
</gene>
<proteinExistence type="predicted"/>